<gene>
    <name evidence="1" type="ORF">QIA44_05060</name>
</gene>
<protein>
    <submittedName>
        <fullName evidence="1">AAA family ATPase</fullName>
    </submittedName>
</protein>
<name>A0ACD5GMA8_9SPIR</name>
<geneLocation type="plasmid" evidence="1 2">
    <name>lp25</name>
</geneLocation>
<evidence type="ECO:0000313" key="2">
    <source>
        <dbReference type="Proteomes" id="UP001301963"/>
    </source>
</evidence>
<keyword evidence="2" id="KW-1185">Reference proteome</keyword>
<sequence>MVSDYNFDYVIIDIPLNLDYLLDDALNITNKFIIPIQVERFSIVIFYQRILY</sequence>
<proteinExistence type="predicted"/>
<reference evidence="1" key="1">
    <citation type="submission" date="2024-11" db="EMBL/GenBank/DDBJ databases">
        <title>Sequencing of Borrelia variable plasmids from multiple Borrelia sensu lato isolates.</title>
        <authorList>
            <person name="Mongodin E.F."/>
            <person name="Rudenko N."/>
            <person name="Fraser C.M."/>
            <person name="Schutzer S."/>
            <person name="Luft B."/>
            <person name="Morgan R."/>
            <person name="Casjens S."/>
            <person name="Qiu W."/>
        </authorList>
    </citation>
    <scope>NUCLEOTIDE SEQUENCE</scope>
    <source>
        <strain evidence="1">PotiB3</strain>
    </source>
</reference>
<organism evidence="1 2">
    <name type="scientific">Borreliella lusitaniae</name>
    <dbReference type="NCBI Taxonomy" id="100177"/>
    <lineage>
        <taxon>Bacteria</taxon>
        <taxon>Pseudomonadati</taxon>
        <taxon>Spirochaetota</taxon>
        <taxon>Spirochaetia</taxon>
        <taxon>Spirochaetales</taxon>
        <taxon>Borreliaceae</taxon>
        <taxon>Borreliella</taxon>
    </lineage>
</organism>
<dbReference type="EMBL" id="CP179538">
    <property type="protein sequence ID" value="XPK47104.1"/>
    <property type="molecule type" value="Genomic_DNA"/>
</dbReference>
<evidence type="ECO:0000313" key="1">
    <source>
        <dbReference type="EMBL" id="XPK47104.1"/>
    </source>
</evidence>
<keyword evidence="1" id="KW-0614">Plasmid</keyword>
<dbReference type="Proteomes" id="UP001301963">
    <property type="component" value="Plasmid lp25"/>
</dbReference>
<accession>A0ACD5GMA8</accession>